<dbReference type="RefSeq" id="WP_315625853.1">
    <property type="nucleotide sequence ID" value="NZ_JAUHMF010000002.1"/>
</dbReference>
<comment type="caution">
    <text evidence="4">The sequence shown here is derived from an EMBL/GenBank/DDBJ whole genome shotgun (WGS) entry which is preliminary data.</text>
</comment>
<dbReference type="Pfam" id="PF13191">
    <property type="entry name" value="AAA_16"/>
    <property type="match status" value="1"/>
</dbReference>
<dbReference type="Gene3D" id="1.10.10.10">
    <property type="entry name" value="Winged helix-like DNA-binding domain superfamily/Winged helix DNA-binding domain"/>
    <property type="match status" value="1"/>
</dbReference>
<keyword evidence="5" id="KW-1185">Reference proteome</keyword>
<sequence>MAFQDKSALTFKDLTNLRIFLLGPPRVESSSGLLTIPRRQARALLYRLATSMQPIPRERLCYLFWPDESEASARRHLSHLITHLHLALPDPEPFIFVGDQIGLDPQRVWSDVATFEHLCANLSRQGFGPQPQEKGSPISQVLITALEQGVRLYQGAFLEGFSLPTLAEFEEWMIQQRYSLERLYLLALGELIERTSAQGKIESAIFYAQRYLDTDPLAEDVHRRLIELFAVTGNRNAAVRQFETCTRTLERELGVSPLPETHAAYQDALEGRKSLKWVEKKTWKPGPGLEVPLVGRSQIMEELEEAIQKARGGSEKVILISGEAGIGKSRLVHELLARLSTDAAILMGYARPEVRTLPYFPIIQALRSLCGLTEKDTPAPFLQWLPRTLDQIWLIEVTRILPELRRFYPDLPPPLPAASEEARSRLFEALTHFVIGLSTSPVFLRSYAYLLICLEDLHWADSATLDWLIHLGRQIHGHHVLVLGTYRSEEAETVVPLRQGLHAAQALYELQLTGLDTFSILQILSHLTGGVTAGWEEFAEHLRFVSGGNPFFLIEVLKTMMERGWLPEKWGTEKGIPLPDTVREAVEARIQRLSSLGRQILEAGAIAGLRFTFDLVRGIAGRREMEVANGLDELVARELVIEQGPEYRFHHELVRRVVYEALSPLRRQLLHRRAGWMLTRLTPEEPGLVAHHFDLGGETKQALSWYERTIQQAEALFAWKEAEQYQSRMLSLLDLLDPQKNQPDNILKRGLVLLKHAFYCYLQGRLTDRDADLKAVLLLAEKLPEKTLSLLALLHQVRYFNLGGEYEKAILLAEKGTRTLPMDDLSSSSISTLALLFVEIAFAHYLLGQPQEGFSALQMAQSFIGPDPDPKVRGPIEHHLGYMLLHRGEYAQALVHQQEALHCHQMNKDYNGMAWAELDLGFLHLKLGHFLEAKTHLEQSLQLARRISAQPAVVYARTYSGYWKLYQGDYLSAIECFQETAPLHRALLQEHGAIAAEIGWGFALYHLGEIPEARARFQNAVDHSRGVVHRRRWAEALIGLGLVELSDLRLELTRVILNEAVQLARISQCNENLAAGLAALARFERVAENFQNSLAYSDEALSIAQQFSLPICEIWAELETGLSLLARGEQESALEHTSRAVHLLPHAYEGWLPTEEVYITHAKVLQALGRLDEAPQYLEQAKHLIGKKSQFISDPFQRQRYLVQRFSLIQ</sequence>
<evidence type="ECO:0000256" key="1">
    <source>
        <dbReference type="ARBA" id="ARBA00022741"/>
    </source>
</evidence>
<dbReference type="SUPFAM" id="SSF48452">
    <property type="entry name" value="TPR-like"/>
    <property type="match status" value="3"/>
</dbReference>
<organism evidence="4 5">
    <name type="scientific">Thermanaerothrix solaris</name>
    <dbReference type="NCBI Taxonomy" id="3058434"/>
    <lineage>
        <taxon>Bacteria</taxon>
        <taxon>Bacillati</taxon>
        <taxon>Chloroflexota</taxon>
        <taxon>Anaerolineae</taxon>
        <taxon>Anaerolineales</taxon>
        <taxon>Anaerolineaceae</taxon>
        <taxon>Thermanaerothrix</taxon>
    </lineage>
</organism>
<dbReference type="InterPro" id="IPR036388">
    <property type="entry name" value="WH-like_DNA-bd_sf"/>
</dbReference>
<reference evidence="4 5" key="1">
    <citation type="submission" date="2023-07" db="EMBL/GenBank/DDBJ databases">
        <title>Novel species of Thermanaerothrix with wide hydrolytic capabilities.</title>
        <authorList>
            <person name="Zayulina K.S."/>
            <person name="Podosokorskaya O.A."/>
            <person name="Elcheninov A.G."/>
        </authorList>
    </citation>
    <scope>NUCLEOTIDE SEQUENCE [LARGE SCALE GENOMIC DNA]</scope>
    <source>
        <strain evidence="4 5">4228-RoL</strain>
    </source>
</reference>
<dbReference type="SUPFAM" id="SSF52540">
    <property type="entry name" value="P-loop containing nucleoside triphosphate hydrolases"/>
    <property type="match status" value="1"/>
</dbReference>
<evidence type="ECO:0000259" key="3">
    <source>
        <dbReference type="SMART" id="SM01043"/>
    </source>
</evidence>
<dbReference type="InterPro" id="IPR011990">
    <property type="entry name" value="TPR-like_helical_dom_sf"/>
</dbReference>
<dbReference type="EMBL" id="JAUHMF010000002">
    <property type="protein sequence ID" value="MDT8899168.1"/>
    <property type="molecule type" value="Genomic_DNA"/>
</dbReference>
<dbReference type="InterPro" id="IPR019734">
    <property type="entry name" value="TPR_rpt"/>
</dbReference>
<dbReference type="Proteomes" id="UP001254165">
    <property type="component" value="Unassembled WGS sequence"/>
</dbReference>
<dbReference type="Pfam" id="PF03704">
    <property type="entry name" value="BTAD"/>
    <property type="match status" value="1"/>
</dbReference>
<dbReference type="PANTHER" id="PTHR16305">
    <property type="entry name" value="TESTICULAR SOLUBLE ADENYLYL CYCLASE"/>
    <property type="match status" value="1"/>
</dbReference>
<dbReference type="InterPro" id="IPR041664">
    <property type="entry name" value="AAA_16"/>
</dbReference>
<feature type="domain" description="Bacterial transcriptional activator" evidence="3">
    <location>
        <begin position="110"/>
        <end position="269"/>
    </location>
</feature>
<dbReference type="Gene3D" id="1.25.40.10">
    <property type="entry name" value="Tetratricopeptide repeat domain"/>
    <property type="match status" value="3"/>
</dbReference>
<dbReference type="InterPro" id="IPR027417">
    <property type="entry name" value="P-loop_NTPase"/>
</dbReference>
<dbReference type="PANTHER" id="PTHR16305:SF28">
    <property type="entry name" value="GUANYLATE CYCLASE DOMAIN-CONTAINING PROTEIN"/>
    <property type="match status" value="1"/>
</dbReference>
<gene>
    <name evidence="4" type="ORF">QYE77_12940</name>
</gene>
<accession>A0ABU3NQR1</accession>
<evidence type="ECO:0000313" key="5">
    <source>
        <dbReference type="Proteomes" id="UP001254165"/>
    </source>
</evidence>
<evidence type="ECO:0000256" key="2">
    <source>
        <dbReference type="ARBA" id="ARBA00022840"/>
    </source>
</evidence>
<dbReference type="Pfam" id="PF13424">
    <property type="entry name" value="TPR_12"/>
    <property type="match status" value="1"/>
</dbReference>
<proteinExistence type="predicted"/>
<dbReference type="InterPro" id="IPR005158">
    <property type="entry name" value="BTAD"/>
</dbReference>
<keyword evidence="2" id="KW-0067">ATP-binding</keyword>
<dbReference type="Gene3D" id="3.40.50.300">
    <property type="entry name" value="P-loop containing nucleotide triphosphate hydrolases"/>
    <property type="match status" value="1"/>
</dbReference>
<name>A0ABU3NQR1_9CHLR</name>
<protein>
    <submittedName>
        <fullName evidence="4">AAA family ATPase</fullName>
    </submittedName>
</protein>
<dbReference type="SMART" id="SM00028">
    <property type="entry name" value="TPR"/>
    <property type="match status" value="6"/>
</dbReference>
<dbReference type="SMART" id="SM01043">
    <property type="entry name" value="BTAD"/>
    <property type="match status" value="1"/>
</dbReference>
<keyword evidence="1" id="KW-0547">Nucleotide-binding</keyword>
<evidence type="ECO:0000313" key="4">
    <source>
        <dbReference type="EMBL" id="MDT8899168.1"/>
    </source>
</evidence>